<evidence type="ECO:0000313" key="1">
    <source>
        <dbReference type="EMBL" id="KAK2586994.1"/>
    </source>
</evidence>
<gene>
    <name evidence="1" type="ORF">KPH14_010965</name>
</gene>
<reference evidence="1" key="2">
    <citation type="journal article" date="2023" name="Commun. Biol.">
        <title>Intrasexual cuticular hydrocarbon dimorphism in a wasp sheds light on hydrocarbon biosynthesis genes in Hymenoptera.</title>
        <authorList>
            <person name="Moris V.C."/>
            <person name="Podsiadlowski L."/>
            <person name="Martin S."/>
            <person name="Oeyen J.P."/>
            <person name="Donath A."/>
            <person name="Petersen M."/>
            <person name="Wilbrandt J."/>
            <person name="Misof B."/>
            <person name="Liedtke D."/>
            <person name="Thamm M."/>
            <person name="Scheiner R."/>
            <person name="Schmitt T."/>
            <person name="Niehuis O."/>
        </authorList>
    </citation>
    <scope>NUCLEOTIDE SEQUENCE</scope>
    <source>
        <strain evidence="1">GBR_01_08_01A</strain>
    </source>
</reference>
<dbReference type="EMBL" id="JAIFRP010000008">
    <property type="protein sequence ID" value="KAK2586994.1"/>
    <property type="molecule type" value="Genomic_DNA"/>
</dbReference>
<accession>A0AAD9RWC4</accession>
<dbReference type="Proteomes" id="UP001258017">
    <property type="component" value="Unassembled WGS sequence"/>
</dbReference>
<proteinExistence type="predicted"/>
<keyword evidence="2" id="KW-1185">Reference proteome</keyword>
<protein>
    <submittedName>
        <fullName evidence="1">Uncharacterized protein</fullName>
    </submittedName>
</protein>
<comment type="caution">
    <text evidence="1">The sequence shown here is derived from an EMBL/GenBank/DDBJ whole genome shotgun (WGS) entry which is preliminary data.</text>
</comment>
<dbReference type="AlphaFoldDB" id="A0AAD9RWC4"/>
<organism evidence="1 2">
    <name type="scientific">Odynerus spinipes</name>
    <dbReference type="NCBI Taxonomy" id="1348599"/>
    <lineage>
        <taxon>Eukaryota</taxon>
        <taxon>Metazoa</taxon>
        <taxon>Ecdysozoa</taxon>
        <taxon>Arthropoda</taxon>
        <taxon>Hexapoda</taxon>
        <taxon>Insecta</taxon>
        <taxon>Pterygota</taxon>
        <taxon>Neoptera</taxon>
        <taxon>Endopterygota</taxon>
        <taxon>Hymenoptera</taxon>
        <taxon>Apocrita</taxon>
        <taxon>Aculeata</taxon>
        <taxon>Vespoidea</taxon>
        <taxon>Vespidae</taxon>
        <taxon>Eumeninae</taxon>
        <taxon>Odynerus</taxon>
    </lineage>
</organism>
<sequence>MSENFKRIVQYDKELPRDVLCFSLTRQKCQNKLEQLGEEEYVGILPKEEYDTSVTFIQRPSFCAILIIVLAVEHTIS</sequence>
<reference evidence="1" key="1">
    <citation type="submission" date="2021-08" db="EMBL/GenBank/DDBJ databases">
        <authorList>
            <person name="Misof B."/>
            <person name="Oliver O."/>
            <person name="Podsiadlowski L."/>
            <person name="Donath A."/>
            <person name="Peters R."/>
            <person name="Mayer C."/>
            <person name="Rust J."/>
            <person name="Gunkel S."/>
            <person name="Lesny P."/>
            <person name="Martin S."/>
            <person name="Oeyen J.P."/>
            <person name="Petersen M."/>
            <person name="Panagiotis P."/>
            <person name="Wilbrandt J."/>
            <person name="Tanja T."/>
        </authorList>
    </citation>
    <scope>NUCLEOTIDE SEQUENCE</scope>
    <source>
        <strain evidence="1">GBR_01_08_01A</strain>
        <tissue evidence="1">Thorax + abdomen</tissue>
    </source>
</reference>
<name>A0AAD9RWC4_9HYME</name>
<evidence type="ECO:0000313" key="2">
    <source>
        <dbReference type="Proteomes" id="UP001258017"/>
    </source>
</evidence>